<evidence type="ECO:0000313" key="2">
    <source>
        <dbReference type="Proteomes" id="UP000692954"/>
    </source>
</evidence>
<protein>
    <submittedName>
        <fullName evidence="1">Uncharacterized protein</fullName>
    </submittedName>
</protein>
<organism evidence="1 2">
    <name type="scientific">Paramecium sonneborni</name>
    <dbReference type="NCBI Taxonomy" id="65129"/>
    <lineage>
        <taxon>Eukaryota</taxon>
        <taxon>Sar</taxon>
        <taxon>Alveolata</taxon>
        <taxon>Ciliophora</taxon>
        <taxon>Intramacronucleata</taxon>
        <taxon>Oligohymenophorea</taxon>
        <taxon>Peniculida</taxon>
        <taxon>Parameciidae</taxon>
        <taxon>Paramecium</taxon>
    </lineage>
</organism>
<dbReference type="Proteomes" id="UP000692954">
    <property type="component" value="Unassembled WGS sequence"/>
</dbReference>
<sequence>MMRCIIRPNRRKESIPEKWITLRINDCTLHFQEECQYERNRYNNNIIKSKEKLI</sequence>
<evidence type="ECO:0000313" key="1">
    <source>
        <dbReference type="EMBL" id="CAD8121884.1"/>
    </source>
</evidence>
<dbReference type="EMBL" id="CAJJDN010000135">
    <property type="protein sequence ID" value="CAD8121884.1"/>
    <property type="molecule type" value="Genomic_DNA"/>
</dbReference>
<name>A0A8S1R3I5_9CILI</name>
<proteinExistence type="predicted"/>
<keyword evidence="2" id="KW-1185">Reference proteome</keyword>
<gene>
    <name evidence="1" type="ORF">PSON_ATCC_30995.1.T1350025</name>
</gene>
<reference evidence="1" key="1">
    <citation type="submission" date="2021-01" db="EMBL/GenBank/DDBJ databases">
        <authorList>
            <consortium name="Genoscope - CEA"/>
            <person name="William W."/>
        </authorList>
    </citation>
    <scope>NUCLEOTIDE SEQUENCE</scope>
</reference>
<dbReference type="AlphaFoldDB" id="A0A8S1R3I5"/>
<comment type="caution">
    <text evidence="1">The sequence shown here is derived from an EMBL/GenBank/DDBJ whole genome shotgun (WGS) entry which is preliminary data.</text>
</comment>
<accession>A0A8S1R3I5</accession>